<dbReference type="Pfam" id="PF00959">
    <property type="entry name" value="Phage_lysozyme"/>
    <property type="match status" value="1"/>
</dbReference>
<dbReference type="GO" id="GO:0042742">
    <property type="term" value="P:defense response to bacterium"/>
    <property type="evidence" value="ECO:0007669"/>
    <property type="project" value="UniProtKB-KW"/>
</dbReference>
<evidence type="ECO:0000256" key="2">
    <source>
        <dbReference type="ARBA" id="ARBA00022638"/>
    </source>
</evidence>
<evidence type="ECO:0000313" key="4">
    <source>
        <dbReference type="Proteomes" id="UP000187209"/>
    </source>
</evidence>
<sequence length="468" mass="54097">MTESFKKKMREAENAQKLGYSKESGTWKSHPSVEGGTNTIAYGHKLQMGERLENITESQAIELFNKDFAKAQSIARQKYDSVYGKGSFNSLEQYKQNIATDIAFNLGSFNYKNLMKAMHDNNKENMIKESKSFYKKDGEMLLLKGRHEMRTQEINSNWNSGQPVNGVDLTYEIYKDQIIGFDCSNETLNLIYNNDHNQLFNIKTSFLAAALWVEYREEHSNTNIMFSLDPLGSVHKKSFYPECIKDTDLGKVLFKCDYIMKMFALNTKSNLSKSPIISPRLKSLGLKPAHEYDSNKNEHQSHSRFWLTHKNAKIIKKNGYFVVESIDIEVKAREQKMDINGKLTDKEIQDTNNYAYKFARQFTRLYDEISKEYPVFNELKQVCKAIILAKYIKINKIPVDLEKIVDKINWKICKSDTVDIIKNQLTEQDSYKTIQICISGGVDLSIIDYFSLLELDGQCLPEEIKKTI</sequence>
<gene>
    <name evidence="3" type="ORF">SteCoe_30548</name>
</gene>
<keyword evidence="4" id="KW-1185">Reference proteome</keyword>
<dbReference type="InterPro" id="IPR023346">
    <property type="entry name" value="Lysozyme-like_dom_sf"/>
</dbReference>
<protein>
    <submittedName>
        <fullName evidence="3">Uncharacterized protein</fullName>
    </submittedName>
</protein>
<evidence type="ECO:0000313" key="3">
    <source>
        <dbReference type="EMBL" id="OMJ71287.1"/>
    </source>
</evidence>
<keyword evidence="1" id="KW-0929">Antimicrobial</keyword>
<organism evidence="3 4">
    <name type="scientific">Stentor coeruleus</name>
    <dbReference type="NCBI Taxonomy" id="5963"/>
    <lineage>
        <taxon>Eukaryota</taxon>
        <taxon>Sar</taxon>
        <taxon>Alveolata</taxon>
        <taxon>Ciliophora</taxon>
        <taxon>Postciliodesmatophora</taxon>
        <taxon>Heterotrichea</taxon>
        <taxon>Heterotrichida</taxon>
        <taxon>Stentoridae</taxon>
        <taxon>Stentor</taxon>
    </lineage>
</organism>
<dbReference type="SUPFAM" id="SSF53955">
    <property type="entry name" value="Lysozyme-like"/>
    <property type="match status" value="1"/>
</dbReference>
<reference evidence="3 4" key="1">
    <citation type="submission" date="2016-11" db="EMBL/GenBank/DDBJ databases">
        <title>The macronuclear genome of Stentor coeruleus: a giant cell with tiny introns.</title>
        <authorList>
            <person name="Slabodnick M."/>
            <person name="Ruby J.G."/>
            <person name="Reiff S.B."/>
            <person name="Swart E.C."/>
            <person name="Gosai S."/>
            <person name="Prabakaran S."/>
            <person name="Witkowska E."/>
            <person name="Larue G.E."/>
            <person name="Fisher S."/>
            <person name="Freeman R.M."/>
            <person name="Gunawardena J."/>
            <person name="Chu W."/>
            <person name="Stover N.A."/>
            <person name="Gregory B.D."/>
            <person name="Nowacki M."/>
            <person name="Derisi J."/>
            <person name="Roy S.W."/>
            <person name="Marshall W.F."/>
            <person name="Sood P."/>
        </authorList>
    </citation>
    <scope>NUCLEOTIDE SEQUENCE [LARGE SCALE GENOMIC DNA]</scope>
    <source>
        <strain evidence="3">WM001</strain>
    </source>
</reference>
<dbReference type="GO" id="GO:0031640">
    <property type="term" value="P:killing of cells of another organism"/>
    <property type="evidence" value="ECO:0007669"/>
    <property type="project" value="UniProtKB-KW"/>
</dbReference>
<dbReference type="EMBL" id="MPUH01001005">
    <property type="protein sequence ID" value="OMJ71287.1"/>
    <property type="molecule type" value="Genomic_DNA"/>
</dbReference>
<keyword evidence="2" id="KW-0081">Bacteriolytic enzyme</keyword>
<dbReference type="GO" id="GO:0009253">
    <property type="term" value="P:peptidoglycan catabolic process"/>
    <property type="evidence" value="ECO:0007669"/>
    <property type="project" value="InterPro"/>
</dbReference>
<evidence type="ECO:0000256" key="1">
    <source>
        <dbReference type="ARBA" id="ARBA00022529"/>
    </source>
</evidence>
<dbReference type="InterPro" id="IPR023347">
    <property type="entry name" value="Lysozyme_dom_sf"/>
</dbReference>
<dbReference type="AlphaFoldDB" id="A0A1R2B3G9"/>
<dbReference type="OrthoDB" id="302078at2759"/>
<dbReference type="GO" id="GO:0016998">
    <property type="term" value="P:cell wall macromolecule catabolic process"/>
    <property type="evidence" value="ECO:0007669"/>
    <property type="project" value="InterPro"/>
</dbReference>
<accession>A0A1R2B3G9</accession>
<dbReference type="Gene3D" id="1.10.530.40">
    <property type="match status" value="1"/>
</dbReference>
<comment type="caution">
    <text evidence="3">The sequence shown here is derived from an EMBL/GenBank/DDBJ whole genome shotgun (WGS) entry which is preliminary data.</text>
</comment>
<name>A0A1R2B3G9_9CILI</name>
<dbReference type="GO" id="GO:0003796">
    <property type="term" value="F:lysozyme activity"/>
    <property type="evidence" value="ECO:0007669"/>
    <property type="project" value="InterPro"/>
</dbReference>
<dbReference type="Proteomes" id="UP000187209">
    <property type="component" value="Unassembled WGS sequence"/>
</dbReference>
<proteinExistence type="predicted"/>
<dbReference type="InterPro" id="IPR002196">
    <property type="entry name" value="Glyco_hydro_24"/>
</dbReference>